<dbReference type="PROSITE" id="PS00107">
    <property type="entry name" value="PROTEIN_KINASE_ATP"/>
    <property type="match status" value="1"/>
</dbReference>
<dbReference type="OrthoDB" id="4062651at2759"/>
<dbReference type="InterPro" id="IPR011009">
    <property type="entry name" value="Kinase-like_dom_sf"/>
</dbReference>
<proteinExistence type="predicted"/>
<dbReference type="PROSITE" id="PS50011">
    <property type="entry name" value="PROTEIN_KINASE_DOM"/>
    <property type="match status" value="1"/>
</dbReference>
<dbReference type="Pfam" id="PF00069">
    <property type="entry name" value="Pkinase"/>
    <property type="match status" value="1"/>
</dbReference>
<dbReference type="STRING" id="282301.A0A267DU16"/>
<evidence type="ECO:0000256" key="2">
    <source>
        <dbReference type="ARBA" id="ARBA00022840"/>
    </source>
</evidence>
<evidence type="ECO:0000313" key="6">
    <source>
        <dbReference type="EMBL" id="PAA52735.1"/>
    </source>
</evidence>
<feature type="compositionally biased region" description="Low complexity" evidence="4">
    <location>
        <begin position="67"/>
        <end position="81"/>
    </location>
</feature>
<feature type="binding site" evidence="3">
    <location>
        <position position="328"/>
    </location>
    <ligand>
        <name>ATP</name>
        <dbReference type="ChEBI" id="CHEBI:30616"/>
    </ligand>
</feature>
<dbReference type="GO" id="GO:0005524">
    <property type="term" value="F:ATP binding"/>
    <property type="evidence" value="ECO:0007669"/>
    <property type="project" value="UniProtKB-UniRule"/>
</dbReference>
<dbReference type="PANTHER" id="PTHR44329:SF298">
    <property type="entry name" value="MIXED LINEAGE KINASE DOMAIN-LIKE PROTEIN"/>
    <property type="match status" value="1"/>
</dbReference>
<keyword evidence="7" id="KW-1185">Reference proteome</keyword>
<dbReference type="AlphaFoldDB" id="A0A267DU16"/>
<dbReference type="GO" id="GO:0004674">
    <property type="term" value="F:protein serine/threonine kinase activity"/>
    <property type="evidence" value="ECO:0007669"/>
    <property type="project" value="TreeGrafter"/>
</dbReference>
<evidence type="ECO:0000313" key="7">
    <source>
        <dbReference type="Proteomes" id="UP000215902"/>
    </source>
</evidence>
<dbReference type="Gene3D" id="1.10.510.10">
    <property type="entry name" value="Transferase(Phosphotransferase) domain 1"/>
    <property type="match status" value="1"/>
</dbReference>
<evidence type="ECO:0000256" key="1">
    <source>
        <dbReference type="ARBA" id="ARBA00022741"/>
    </source>
</evidence>
<feature type="region of interest" description="Disordered" evidence="4">
    <location>
        <begin position="66"/>
        <end position="85"/>
    </location>
</feature>
<feature type="compositionally biased region" description="Low complexity" evidence="4">
    <location>
        <begin position="33"/>
        <end position="46"/>
    </location>
</feature>
<keyword evidence="1 3" id="KW-0547">Nucleotide-binding</keyword>
<evidence type="ECO:0000259" key="5">
    <source>
        <dbReference type="PROSITE" id="PS50011"/>
    </source>
</evidence>
<accession>A0A267DU16</accession>
<comment type="caution">
    <text evidence="6">The sequence shown here is derived from an EMBL/GenBank/DDBJ whole genome shotgun (WGS) entry which is preliminary data.</text>
</comment>
<dbReference type="PROSITE" id="PS00108">
    <property type="entry name" value="PROTEIN_KINASE_ST"/>
    <property type="match status" value="1"/>
</dbReference>
<gene>
    <name evidence="6" type="ORF">BOX15_Mlig032447g1</name>
</gene>
<keyword evidence="2 3" id="KW-0067">ATP-binding</keyword>
<feature type="domain" description="Protein kinase" evidence="5">
    <location>
        <begin position="301"/>
        <end position="583"/>
    </location>
</feature>
<dbReference type="PANTHER" id="PTHR44329">
    <property type="entry name" value="SERINE/THREONINE-PROTEIN KINASE TNNI3K-RELATED"/>
    <property type="match status" value="1"/>
</dbReference>
<evidence type="ECO:0000256" key="4">
    <source>
        <dbReference type="SAM" id="MobiDB-lite"/>
    </source>
</evidence>
<dbReference type="InterPro" id="IPR017441">
    <property type="entry name" value="Protein_kinase_ATP_BS"/>
</dbReference>
<name>A0A267DU16_9PLAT</name>
<organism evidence="6 7">
    <name type="scientific">Macrostomum lignano</name>
    <dbReference type="NCBI Taxonomy" id="282301"/>
    <lineage>
        <taxon>Eukaryota</taxon>
        <taxon>Metazoa</taxon>
        <taxon>Spiralia</taxon>
        <taxon>Lophotrochozoa</taxon>
        <taxon>Platyhelminthes</taxon>
        <taxon>Rhabditophora</taxon>
        <taxon>Macrostomorpha</taxon>
        <taxon>Macrostomida</taxon>
        <taxon>Macrostomidae</taxon>
        <taxon>Macrostomum</taxon>
    </lineage>
</organism>
<protein>
    <recommendedName>
        <fullName evidence="5">Protein kinase domain-containing protein</fullName>
    </recommendedName>
</protein>
<dbReference type="InterPro" id="IPR008271">
    <property type="entry name" value="Ser/Thr_kinase_AS"/>
</dbReference>
<dbReference type="SUPFAM" id="SSF56112">
    <property type="entry name" value="Protein kinase-like (PK-like)"/>
    <property type="match status" value="1"/>
</dbReference>
<reference evidence="6 7" key="1">
    <citation type="submission" date="2017-06" db="EMBL/GenBank/DDBJ databases">
        <title>A platform for efficient transgenesis in Macrostomum lignano, a flatworm model organism for stem cell research.</title>
        <authorList>
            <person name="Berezikov E."/>
        </authorList>
    </citation>
    <scope>NUCLEOTIDE SEQUENCE [LARGE SCALE GENOMIC DNA]</scope>
    <source>
        <strain evidence="6">DV1</strain>
        <tissue evidence="6">Whole organism</tissue>
    </source>
</reference>
<evidence type="ECO:0000256" key="3">
    <source>
        <dbReference type="PROSITE-ProRule" id="PRU10141"/>
    </source>
</evidence>
<dbReference type="SMART" id="SM00220">
    <property type="entry name" value="S_TKc"/>
    <property type="match status" value="1"/>
</dbReference>
<dbReference type="EMBL" id="NIVC01003192">
    <property type="protein sequence ID" value="PAA52735.1"/>
    <property type="molecule type" value="Genomic_DNA"/>
</dbReference>
<dbReference type="Proteomes" id="UP000215902">
    <property type="component" value="Unassembled WGS sequence"/>
</dbReference>
<feature type="region of interest" description="Disordered" evidence="4">
    <location>
        <begin position="33"/>
        <end position="56"/>
    </location>
</feature>
<dbReference type="InterPro" id="IPR000719">
    <property type="entry name" value="Prot_kinase_dom"/>
</dbReference>
<sequence length="594" mass="65497">MSGLHYKKDGTLDMRFSSSRQAAASYQVPAAAASFSSSSSSFASPSRGLGGDGLHYKKDGTLDMRYSSSKQAAGSSQASAGNYGDGLHYKKDGTLDMRYSSSKQAAGSSQASAGNYGDGLHYKKDGTLDMRFSSSKKIVSREAAQGGTSGSSSIASRFASLNVSQQGNYGIPSNVPTKKDGTPDMRTSAAKDWVAEQARVHGESVPRWVPRLKDGTINEFSPIGRVYKQSLPQGSCVEYQKSDDQQRRMEYWARRMRENSDFQTRFETQMEVDVPDPVQSEISYQSVDESSELVEIAASELDRIEEIGRGGFGVVEKAVWRGMLVAAKRLHIDRMTRTDKKNFLQELEIARTLHLFQHPNLVATLAYCIQPPILVMELVKVGSLSYVLHYSEDADVEAKICDGRVKRKLAYNIADGMRQLHSAEICHRDLKPQNVLITDDWTAKIGDFGLALLRDLTSASVASDRLQEEGCHVYNPAGTAAYMAPELLESTKPFEFNCDVYSYGILLNELISEEQPYSSQMRQFGGRGPFAAANFAKMGNRPIIARGIAKPVSDLINRCWHADPSSRPKFEEVMLSIKDKRFVIPNGGGLLVRN</sequence>
<dbReference type="InterPro" id="IPR051681">
    <property type="entry name" value="Ser/Thr_Kinases-Pseudokinases"/>
</dbReference>